<dbReference type="InterPro" id="IPR005532">
    <property type="entry name" value="SUMF_dom"/>
</dbReference>
<reference evidence="2 3" key="1">
    <citation type="submission" date="2018-08" db="EMBL/GenBank/DDBJ databases">
        <title>A genome reference for cultivated species of the human gut microbiota.</title>
        <authorList>
            <person name="Zou Y."/>
            <person name="Xue W."/>
            <person name="Luo G."/>
        </authorList>
    </citation>
    <scope>NUCLEOTIDE SEQUENCE [LARGE SCALE GENOMIC DNA]</scope>
    <source>
        <strain evidence="2 3">AF12-50</strain>
    </source>
</reference>
<dbReference type="Pfam" id="PF03781">
    <property type="entry name" value="FGE-sulfatase"/>
    <property type="match status" value="1"/>
</dbReference>
<dbReference type="InterPro" id="IPR016187">
    <property type="entry name" value="CTDL_fold"/>
</dbReference>
<dbReference type="AlphaFoldDB" id="A0AA92TX82"/>
<proteinExistence type="predicted"/>
<dbReference type="InterPro" id="IPR042095">
    <property type="entry name" value="SUMF_sf"/>
</dbReference>
<dbReference type="Proteomes" id="UP000283785">
    <property type="component" value="Unassembled WGS sequence"/>
</dbReference>
<evidence type="ECO:0000313" key="3">
    <source>
        <dbReference type="Proteomes" id="UP000283785"/>
    </source>
</evidence>
<comment type="caution">
    <text evidence="2">The sequence shown here is derived from an EMBL/GenBank/DDBJ whole genome shotgun (WGS) entry which is preliminary data.</text>
</comment>
<dbReference type="PANTHER" id="PTHR23150:SF19">
    <property type="entry name" value="FORMYLGLYCINE-GENERATING ENZYME"/>
    <property type="match status" value="1"/>
</dbReference>
<accession>A0AA92TX82</accession>
<name>A0AA92TX82_9BACT</name>
<dbReference type="GO" id="GO:0120147">
    <property type="term" value="F:formylglycine-generating oxidase activity"/>
    <property type="evidence" value="ECO:0007669"/>
    <property type="project" value="TreeGrafter"/>
</dbReference>
<dbReference type="InterPro" id="IPR051043">
    <property type="entry name" value="Sulfatase_Mod_Factor_Kinase"/>
</dbReference>
<gene>
    <name evidence="2" type="ORF">DWV76_08600</name>
</gene>
<sequence length="356" mass="39563">MLACAQKLSVSSFEVSQGDILARASATCRYDTNDKYCALIKVGVALDGVEFECSGGVIDVVRKTGEYWVYLPQNNSKLRVLHNDYTPLEINFYDYGIGKVESGVTYVLTLEKSVGQFHASISSNTLVIPVKNGVNIEMVRVEGGTFAMGATPEMLEPYDNERPAHQVTLTKNYYIGKYEVTQHLWESVMGNNPSVFKGKTLPVESVTWKDCHEFIKKLNIVTGRVFRLPTEAEWEYAARGGNKGKGYQYSGSDILSDVAWWGANSKQPHPVGTKLPNELGIYDMSGNVWEWVEDGKGEYQSTAQSDPIMISPRTLSKMYRGGGFPNNERNCRSSVRIGDPFTAHDSSLGFRLALSE</sequence>
<organism evidence="2 3">
    <name type="scientific">Segatella copri</name>
    <dbReference type="NCBI Taxonomy" id="165179"/>
    <lineage>
        <taxon>Bacteria</taxon>
        <taxon>Pseudomonadati</taxon>
        <taxon>Bacteroidota</taxon>
        <taxon>Bacteroidia</taxon>
        <taxon>Bacteroidales</taxon>
        <taxon>Prevotellaceae</taxon>
        <taxon>Segatella</taxon>
    </lineage>
</organism>
<protein>
    <submittedName>
        <fullName evidence="2">Formylglycine-generating enzyme family protein</fullName>
    </submittedName>
</protein>
<dbReference type="PANTHER" id="PTHR23150">
    <property type="entry name" value="SULFATASE MODIFYING FACTOR 1, 2"/>
    <property type="match status" value="1"/>
</dbReference>
<dbReference type="EMBL" id="QSAG01000014">
    <property type="protein sequence ID" value="RGW42621.1"/>
    <property type="molecule type" value="Genomic_DNA"/>
</dbReference>
<dbReference type="SUPFAM" id="SSF56436">
    <property type="entry name" value="C-type lectin-like"/>
    <property type="match status" value="1"/>
</dbReference>
<evidence type="ECO:0000259" key="1">
    <source>
        <dbReference type="Pfam" id="PF03781"/>
    </source>
</evidence>
<feature type="domain" description="Sulfatase-modifying factor enzyme-like" evidence="1">
    <location>
        <begin position="137"/>
        <end position="353"/>
    </location>
</feature>
<evidence type="ECO:0000313" key="2">
    <source>
        <dbReference type="EMBL" id="RGW42621.1"/>
    </source>
</evidence>
<dbReference type="Gene3D" id="3.90.1580.10">
    <property type="entry name" value="paralog of FGE (formylglycine-generating enzyme)"/>
    <property type="match status" value="1"/>
</dbReference>